<dbReference type="PANTHER" id="PTHR30105">
    <property type="entry name" value="UNCHARACTERIZED YIBQ-RELATED"/>
    <property type="match status" value="1"/>
</dbReference>
<dbReference type="InterPro" id="IPR011330">
    <property type="entry name" value="Glyco_hydro/deAcase_b/a-brl"/>
</dbReference>
<dbReference type="CDD" id="cd10936">
    <property type="entry name" value="CE4_DAC2"/>
    <property type="match status" value="1"/>
</dbReference>
<reference evidence="1 2" key="1">
    <citation type="submission" date="2018-06" db="EMBL/GenBank/DDBJ databases">
        <title>Nitrincola tibetense sp. nov., isolated from Lake XuguoCo on Tibetan Plateau.</title>
        <authorList>
            <person name="Xing P."/>
        </authorList>
    </citation>
    <scope>NUCLEOTIDE SEQUENCE [LARGE SCALE GENOMIC DNA]</scope>
    <source>
        <strain evidence="2">xg18</strain>
    </source>
</reference>
<dbReference type="InterPro" id="IPR006837">
    <property type="entry name" value="Divergent_DAC"/>
</dbReference>
<dbReference type="AlphaFoldDB" id="A0A364NHH8"/>
<keyword evidence="2" id="KW-1185">Reference proteome</keyword>
<dbReference type="EMBL" id="QKRX01000022">
    <property type="protein sequence ID" value="RAU16504.1"/>
    <property type="molecule type" value="Genomic_DNA"/>
</dbReference>
<dbReference type="OrthoDB" id="9784811at2"/>
<accession>A0A364NHH8</accession>
<sequence>MRNLSKFLTSSVFCVWCSWVSSAPNSVEIPPRIVIVIDDIGQSLEYGRAAIELPGPLTFAFLPYTPHATALSKLAEATGKDVILHAPMANIAGIPIGKGGLYPHQSESELKGELKKSLDSLPLVLGLNNHMGSLLTQNEQSMRWVMEVAAERDLFFLDSRTTSNSVAFKVAQRQGIPSLTRDIFLDHEITYEFVDQQFLKAIELAQEKGHAIIIGHPYPVTIEYLATALPRLDELGIQLVAASAFLHQQRDIEALQEWSSDVSLHTETEAVQALSSTLSN</sequence>
<dbReference type="RefSeq" id="WP_112160617.1">
    <property type="nucleotide sequence ID" value="NZ_QKRX01000022.1"/>
</dbReference>
<protein>
    <submittedName>
        <fullName evidence="1">Divergent polysaccharide deacetylase family protein</fullName>
    </submittedName>
</protein>
<comment type="caution">
    <text evidence="1">The sequence shown here is derived from an EMBL/GenBank/DDBJ whole genome shotgun (WGS) entry which is preliminary data.</text>
</comment>
<proteinExistence type="predicted"/>
<gene>
    <name evidence="1" type="ORF">DN062_17640</name>
</gene>
<evidence type="ECO:0000313" key="2">
    <source>
        <dbReference type="Proteomes" id="UP000250744"/>
    </source>
</evidence>
<name>A0A364NHH8_9GAMM</name>
<dbReference type="Pfam" id="PF04748">
    <property type="entry name" value="Polysacc_deac_2"/>
    <property type="match status" value="1"/>
</dbReference>
<dbReference type="PANTHER" id="PTHR30105:SF2">
    <property type="entry name" value="DIVERGENT POLYSACCHARIDE DEACETYLASE SUPERFAMILY"/>
    <property type="match status" value="1"/>
</dbReference>
<evidence type="ECO:0000313" key="1">
    <source>
        <dbReference type="EMBL" id="RAU16504.1"/>
    </source>
</evidence>
<dbReference type="SUPFAM" id="SSF88713">
    <property type="entry name" value="Glycoside hydrolase/deacetylase"/>
    <property type="match status" value="1"/>
</dbReference>
<organism evidence="1 2">
    <name type="scientific">Nitrincola tibetensis</name>
    <dbReference type="NCBI Taxonomy" id="2219697"/>
    <lineage>
        <taxon>Bacteria</taxon>
        <taxon>Pseudomonadati</taxon>
        <taxon>Pseudomonadota</taxon>
        <taxon>Gammaproteobacteria</taxon>
        <taxon>Oceanospirillales</taxon>
        <taxon>Oceanospirillaceae</taxon>
        <taxon>Nitrincola</taxon>
    </lineage>
</organism>
<dbReference type="Gene3D" id="3.20.20.370">
    <property type="entry name" value="Glycoside hydrolase/deacetylase"/>
    <property type="match status" value="1"/>
</dbReference>
<dbReference type="Proteomes" id="UP000250744">
    <property type="component" value="Unassembled WGS sequence"/>
</dbReference>
<dbReference type="GO" id="GO:0005975">
    <property type="term" value="P:carbohydrate metabolic process"/>
    <property type="evidence" value="ECO:0007669"/>
    <property type="project" value="InterPro"/>
</dbReference>